<organism evidence="2 3">
    <name type="scientific">Marasmius oreades</name>
    <name type="common">fairy-ring Marasmius</name>
    <dbReference type="NCBI Taxonomy" id="181124"/>
    <lineage>
        <taxon>Eukaryota</taxon>
        <taxon>Fungi</taxon>
        <taxon>Dikarya</taxon>
        <taxon>Basidiomycota</taxon>
        <taxon>Agaricomycotina</taxon>
        <taxon>Agaricomycetes</taxon>
        <taxon>Agaricomycetidae</taxon>
        <taxon>Agaricales</taxon>
        <taxon>Marasmiineae</taxon>
        <taxon>Marasmiaceae</taxon>
        <taxon>Marasmius</taxon>
    </lineage>
</organism>
<gene>
    <name evidence="2" type="ORF">E1B28_009578</name>
</gene>
<keyword evidence="3" id="KW-1185">Reference proteome</keyword>
<comment type="caution">
    <text evidence="2">The sequence shown here is derived from an EMBL/GenBank/DDBJ whole genome shotgun (WGS) entry which is preliminary data.</text>
</comment>
<reference evidence="2" key="1">
    <citation type="journal article" date="2021" name="Genome Biol. Evol.">
        <title>The assembled and annotated genome of the fairy-ring fungus Marasmius oreades.</title>
        <authorList>
            <person name="Hiltunen M."/>
            <person name="Ament-Velasquez S.L."/>
            <person name="Johannesson H."/>
        </authorList>
    </citation>
    <scope>NUCLEOTIDE SEQUENCE</scope>
    <source>
        <strain evidence="2">03SP1</strain>
    </source>
</reference>
<dbReference type="RefSeq" id="XP_043006932.1">
    <property type="nucleotide sequence ID" value="XM_043154477.1"/>
</dbReference>
<evidence type="ECO:0000313" key="2">
    <source>
        <dbReference type="EMBL" id="KAG7090462.1"/>
    </source>
</evidence>
<dbReference type="OrthoDB" id="66095at2759"/>
<evidence type="ECO:0000256" key="1">
    <source>
        <dbReference type="SAM" id="MobiDB-lite"/>
    </source>
</evidence>
<dbReference type="EMBL" id="CM032186">
    <property type="protein sequence ID" value="KAG7090462.1"/>
    <property type="molecule type" value="Genomic_DNA"/>
</dbReference>
<evidence type="ECO:0000313" key="3">
    <source>
        <dbReference type="Proteomes" id="UP001049176"/>
    </source>
</evidence>
<dbReference type="Proteomes" id="UP001049176">
    <property type="component" value="Chromosome 6"/>
</dbReference>
<feature type="compositionally biased region" description="Polar residues" evidence="1">
    <location>
        <begin position="1"/>
        <end position="16"/>
    </location>
</feature>
<feature type="region of interest" description="Disordered" evidence="1">
    <location>
        <begin position="1"/>
        <end position="23"/>
    </location>
</feature>
<dbReference type="KEGG" id="more:E1B28_009578"/>
<accession>A0A9P7RVI7</accession>
<sequence length="256" mass="29355">MGSRQSALYEQDSPQSLGPRDFSPSENDVVQVRFVLLNFLPRELVDIIIDEAEYWCRACIGERNEKLKILACPYNQHDARLCYLLTQPIPGNDNLEERRPRKVRKVVFNTKSHDQGWGGPPTEELEEYGPYHGSFTWFEAGIVRFIDESAEPVGIHTLIADPQVLENFMVGPSPRRWFVYCNRTADYNTARHATIWSLCDEDRTNDENVARGRMGKGREFLSHLEPGDRIALLGRAMFPQWTNHIVGASIDIVYSL</sequence>
<name>A0A9P7RVI7_9AGAR</name>
<proteinExistence type="predicted"/>
<protein>
    <submittedName>
        <fullName evidence="2">Uncharacterized protein</fullName>
    </submittedName>
</protein>
<dbReference type="AlphaFoldDB" id="A0A9P7RVI7"/>
<dbReference type="GeneID" id="66078654"/>